<evidence type="ECO:0000256" key="2">
    <source>
        <dbReference type="RuleBase" id="RU364082"/>
    </source>
</evidence>
<dbReference type="RefSeq" id="WP_189010034.1">
    <property type="nucleotide sequence ID" value="NZ_BMHE01000005.1"/>
</dbReference>
<dbReference type="PANTHER" id="PTHR10491">
    <property type="entry name" value="DTDP-4-DEHYDRORHAMNOSE REDUCTASE"/>
    <property type="match status" value="1"/>
</dbReference>
<evidence type="ECO:0000256" key="1">
    <source>
        <dbReference type="ARBA" id="ARBA00010944"/>
    </source>
</evidence>
<dbReference type="InterPro" id="IPR005913">
    <property type="entry name" value="dTDP_dehydrorham_reduct"/>
</dbReference>
<keyword evidence="5" id="KW-1185">Reference proteome</keyword>
<dbReference type="CDD" id="cd05254">
    <property type="entry name" value="dTDP_HR_like_SDR_e"/>
    <property type="match status" value="1"/>
</dbReference>
<dbReference type="EMBL" id="BMHE01000005">
    <property type="protein sequence ID" value="GGI46206.1"/>
    <property type="molecule type" value="Genomic_DNA"/>
</dbReference>
<dbReference type="SUPFAM" id="SSF51735">
    <property type="entry name" value="NAD(P)-binding Rossmann-fold domains"/>
    <property type="match status" value="1"/>
</dbReference>
<comment type="similarity">
    <text evidence="1 2">Belongs to the dTDP-4-dehydrorhamnose reductase family.</text>
</comment>
<organism evidence="4 5">
    <name type="scientific">Paenibacillus marchantiophytorum</name>
    <dbReference type="NCBI Taxonomy" id="1619310"/>
    <lineage>
        <taxon>Bacteria</taxon>
        <taxon>Bacillati</taxon>
        <taxon>Bacillota</taxon>
        <taxon>Bacilli</taxon>
        <taxon>Bacillales</taxon>
        <taxon>Paenibacillaceae</taxon>
        <taxon>Paenibacillus</taxon>
    </lineage>
</organism>
<keyword evidence="2" id="KW-0521">NADP</keyword>
<reference evidence="5" key="1">
    <citation type="journal article" date="2019" name="Int. J. Syst. Evol. Microbiol.">
        <title>The Global Catalogue of Microorganisms (GCM) 10K type strain sequencing project: providing services to taxonomists for standard genome sequencing and annotation.</title>
        <authorList>
            <consortium name="The Broad Institute Genomics Platform"/>
            <consortium name="The Broad Institute Genome Sequencing Center for Infectious Disease"/>
            <person name="Wu L."/>
            <person name="Ma J."/>
        </authorList>
    </citation>
    <scope>NUCLEOTIDE SEQUENCE [LARGE SCALE GENOMIC DNA]</scope>
    <source>
        <strain evidence="5">CGMCC 1.15043</strain>
    </source>
</reference>
<feature type="domain" description="RmlD-like substrate binding" evidence="3">
    <location>
        <begin position="1"/>
        <end position="277"/>
    </location>
</feature>
<name>A0ABQ2BUL3_9BACL</name>
<gene>
    <name evidence="4" type="ORF">GCM10008018_15960</name>
</gene>
<dbReference type="PANTHER" id="PTHR10491:SF4">
    <property type="entry name" value="METHIONINE ADENOSYLTRANSFERASE 2 SUBUNIT BETA"/>
    <property type="match status" value="1"/>
</dbReference>
<dbReference type="NCBIfam" id="TIGR01214">
    <property type="entry name" value="rmlD"/>
    <property type="match status" value="1"/>
</dbReference>
<dbReference type="InterPro" id="IPR036291">
    <property type="entry name" value="NAD(P)-bd_dom_sf"/>
</dbReference>
<comment type="function">
    <text evidence="2">Catalyzes the reduction of dTDP-6-deoxy-L-lyxo-4-hexulose to yield dTDP-L-rhamnose.</text>
</comment>
<protein>
    <recommendedName>
        <fullName evidence="2">dTDP-4-dehydrorhamnose reductase</fullName>
        <ecNumber evidence="2">1.1.1.133</ecNumber>
    </recommendedName>
</protein>
<sequence length="286" mass="31450">MIILVTGANGQLGQDVVRSLGADHEVHGYGRDQLDITNESQCIEVIMALRPDVVIHSAAYTAVDLAETEVEKVYMVNADGTKNLVLAAEALGAKFCYISTDYVFDGISVTPYKEDDLTNPQSVYGKSKRAGEQHVESLSSKYFIVRTSWVYGIYGANFVKTMLNLVKTRDSLKVVSDQFGSPTYTVDLALFLGQLVQTEKYGIYHASNSGVCSWYNFACAIFEESGSKVTVDPCSTEEFPRPAPRPRNSAMAHGAILANGFDDLRPWREGLKAFLKEQGESKDENG</sequence>
<proteinExistence type="inferred from homology"/>
<dbReference type="Proteomes" id="UP000615455">
    <property type="component" value="Unassembled WGS sequence"/>
</dbReference>
<dbReference type="EC" id="1.1.1.133" evidence="2"/>
<keyword evidence="2" id="KW-0560">Oxidoreductase</keyword>
<dbReference type="Gene3D" id="3.40.50.720">
    <property type="entry name" value="NAD(P)-binding Rossmann-like Domain"/>
    <property type="match status" value="1"/>
</dbReference>
<dbReference type="Gene3D" id="3.90.25.10">
    <property type="entry name" value="UDP-galactose 4-epimerase, domain 1"/>
    <property type="match status" value="1"/>
</dbReference>
<comment type="pathway">
    <text evidence="2">Carbohydrate biosynthesis; dTDP-L-rhamnose biosynthesis.</text>
</comment>
<evidence type="ECO:0000313" key="4">
    <source>
        <dbReference type="EMBL" id="GGI46206.1"/>
    </source>
</evidence>
<accession>A0ABQ2BUL3</accession>
<dbReference type="Pfam" id="PF04321">
    <property type="entry name" value="RmlD_sub_bind"/>
    <property type="match status" value="1"/>
</dbReference>
<evidence type="ECO:0000313" key="5">
    <source>
        <dbReference type="Proteomes" id="UP000615455"/>
    </source>
</evidence>
<evidence type="ECO:0000259" key="3">
    <source>
        <dbReference type="Pfam" id="PF04321"/>
    </source>
</evidence>
<dbReference type="InterPro" id="IPR029903">
    <property type="entry name" value="RmlD-like-bd"/>
</dbReference>
<comment type="caution">
    <text evidence="4">The sequence shown here is derived from an EMBL/GenBank/DDBJ whole genome shotgun (WGS) entry which is preliminary data.</text>
</comment>